<reference evidence="1" key="1">
    <citation type="submission" date="2018-02" db="EMBL/GenBank/DDBJ databases">
        <authorList>
            <person name="Silar P."/>
        </authorList>
    </citation>
    <scope>NUCLEOTIDE SEQUENCE [LARGE SCALE GENOMIC DNA]</scope>
    <source>
        <strain evidence="1">T</strain>
    </source>
</reference>
<dbReference type="Proteomes" id="UP000280685">
    <property type="component" value="Chromosome 1"/>
</dbReference>
<evidence type="ECO:0008006" key="3">
    <source>
        <dbReference type="Google" id="ProtNLM"/>
    </source>
</evidence>
<keyword evidence="2" id="KW-1185">Reference proteome</keyword>
<dbReference type="EMBL" id="LR026964">
    <property type="protein sequence ID" value="VBB73729.1"/>
    <property type="molecule type" value="Genomic_DNA"/>
</dbReference>
<sequence>MVDRVEKRYRDTTRERKVLSASIAENDFEIMPCSRCWKAKPKRRCIMKEESNRCLSCVRMGKSCDGPSVADSCGCLDCVQWFFSC</sequence>
<evidence type="ECO:0000313" key="1">
    <source>
        <dbReference type="EMBL" id="VBB73729.1"/>
    </source>
</evidence>
<evidence type="ECO:0000313" key="2">
    <source>
        <dbReference type="Proteomes" id="UP000280685"/>
    </source>
</evidence>
<name>A0ABY6S0D4_PODCO</name>
<organism evidence="1 2">
    <name type="scientific">Podospora comata</name>
    <dbReference type="NCBI Taxonomy" id="48703"/>
    <lineage>
        <taxon>Eukaryota</taxon>
        <taxon>Fungi</taxon>
        <taxon>Dikarya</taxon>
        <taxon>Ascomycota</taxon>
        <taxon>Pezizomycotina</taxon>
        <taxon>Sordariomycetes</taxon>
        <taxon>Sordariomycetidae</taxon>
        <taxon>Sordariales</taxon>
        <taxon>Podosporaceae</taxon>
        <taxon>Podospora</taxon>
    </lineage>
</organism>
<accession>A0ABY6S0D4</accession>
<protein>
    <recommendedName>
        <fullName evidence="3">Zn(2)-C6 fungal-type domain-containing protein</fullName>
    </recommendedName>
</protein>
<proteinExistence type="predicted"/>
<gene>
    <name evidence="1" type="ORF">PODCO_121386</name>
</gene>